<comment type="caution">
    <text evidence="2">The sequence shown here is derived from an EMBL/GenBank/DDBJ whole genome shotgun (WGS) entry which is preliminary data.</text>
</comment>
<feature type="compositionally biased region" description="Low complexity" evidence="1">
    <location>
        <begin position="573"/>
        <end position="583"/>
    </location>
</feature>
<evidence type="ECO:0000313" key="3">
    <source>
        <dbReference type="Proteomes" id="UP000652219"/>
    </source>
</evidence>
<feature type="compositionally biased region" description="Basic and acidic residues" evidence="1">
    <location>
        <begin position="362"/>
        <end position="376"/>
    </location>
</feature>
<feature type="region of interest" description="Disordered" evidence="1">
    <location>
        <begin position="454"/>
        <end position="589"/>
    </location>
</feature>
<protein>
    <recommendedName>
        <fullName evidence="4">Mucin-7</fullName>
    </recommendedName>
</protein>
<feature type="compositionally biased region" description="Low complexity" evidence="1">
    <location>
        <begin position="327"/>
        <end position="338"/>
    </location>
</feature>
<dbReference type="EMBL" id="WIGN01000070">
    <property type="protein sequence ID" value="KAF6811777.1"/>
    <property type="molecule type" value="Genomic_DNA"/>
</dbReference>
<evidence type="ECO:0008006" key="4">
    <source>
        <dbReference type="Google" id="ProtNLM"/>
    </source>
</evidence>
<feature type="compositionally biased region" description="Basic and acidic residues" evidence="1">
    <location>
        <begin position="52"/>
        <end position="65"/>
    </location>
</feature>
<dbReference type="AlphaFoldDB" id="A0A8H6JF42"/>
<feature type="compositionally biased region" description="Low complexity" evidence="1">
    <location>
        <begin position="251"/>
        <end position="263"/>
    </location>
</feature>
<feature type="compositionally biased region" description="Basic and acidic residues" evidence="1">
    <location>
        <begin position="11"/>
        <end position="24"/>
    </location>
</feature>
<reference evidence="2 3" key="1">
    <citation type="journal article" date="2020" name="Phytopathology">
        <title>Genome Sequence Resources of Colletotrichum truncatum, C. plurivorum, C. musicola, and C. sojae: Four Species Pathogenic to Soybean (Glycine max).</title>
        <authorList>
            <person name="Rogerio F."/>
            <person name="Boufleur T.R."/>
            <person name="Ciampi-Guillardi M."/>
            <person name="Sukno S.A."/>
            <person name="Thon M.R."/>
            <person name="Massola Junior N.S."/>
            <person name="Baroncelli R."/>
        </authorList>
    </citation>
    <scope>NUCLEOTIDE SEQUENCE [LARGE SCALE GENOMIC DNA]</scope>
    <source>
        <strain evidence="2 3">LFN0009</strain>
    </source>
</reference>
<proteinExistence type="predicted"/>
<accession>A0A8H6JF42</accession>
<gene>
    <name evidence="2" type="ORF">CSOJ01_05505</name>
</gene>
<organism evidence="2 3">
    <name type="scientific">Colletotrichum sojae</name>
    <dbReference type="NCBI Taxonomy" id="2175907"/>
    <lineage>
        <taxon>Eukaryota</taxon>
        <taxon>Fungi</taxon>
        <taxon>Dikarya</taxon>
        <taxon>Ascomycota</taxon>
        <taxon>Pezizomycotina</taxon>
        <taxon>Sordariomycetes</taxon>
        <taxon>Hypocreomycetidae</taxon>
        <taxon>Glomerellales</taxon>
        <taxon>Glomerellaceae</taxon>
        <taxon>Colletotrichum</taxon>
        <taxon>Colletotrichum orchidearum species complex</taxon>
    </lineage>
</organism>
<feature type="compositionally biased region" description="Basic and acidic residues" evidence="1">
    <location>
        <begin position="238"/>
        <end position="248"/>
    </location>
</feature>
<feature type="compositionally biased region" description="Basic and acidic residues" evidence="1">
    <location>
        <begin position="139"/>
        <end position="150"/>
    </location>
</feature>
<feature type="compositionally biased region" description="Polar residues" evidence="1">
    <location>
        <begin position="408"/>
        <end position="420"/>
    </location>
</feature>
<keyword evidence="3" id="KW-1185">Reference proteome</keyword>
<feature type="region of interest" description="Disordered" evidence="1">
    <location>
        <begin position="1"/>
        <end position="442"/>
    </location>
</feature>
<feature type="compositionally biased region" description="Polar residues" evidence="1">
    <location>
        <begin position="214"/>
        <end position="224"/>
    </location>
</feature>
<evidence type="ECO:0000256" key="1">
    <source>
        <dbReference type="SAM" id="MobiDB-lite"/>
    </source>
</evidence>
<feature type="compositionally biased region" description="Polar residues" evidence="1">
    <location>
        <begin position="66"/>
        <end position="76"/>
    </location>
</feature>
<feature type="compositionally biased region" description="Basic and acidic residues" evidence="1">
    <location>
        <begin position="493"/>
        <end position="507"/>
    </location>
</feature>
<sequence length="589" mass="62088">MSAVKNLRAMFEQKQDTSPPDRGRSPGLSSNGADTPPPARPLSKIRTSFVAVEKDGRIGLRRDPSNESSHSLSQRRLSTHTEGETSVSGQSDKTPATEETSGGFKKHVVDETIPESPRKPIAGDAADEAPRNLGALTDKPSHNPDKHVDIETPTPELLPGDPTQKTPAETLAANGTAAAKPAPKTGAAKTTAKPTTKPTATLAPLATKVRAKTPTRSPTATKTPTLPHAGSKLSAPKPHGELAKKTPEKSAATTPKTGTKAAGSNKKPAPVQISPPSGTGFVKPKPKSPTRPLKLPPSLMAPTAASVSKLKDAPRETLSRASGNHGRPASRASAAAAPKTLKRQNSVINRPRPSIGPPPKKPLQDHPITKKEKEVDENFLARMMRPTQSSSSKTTEKAPVTPPRHRSSTQGSHKQSSASRSPKRAIKSALMTSRTGSPVAKKEISVEPIVPETAEVETAKEVVEPAQKVEQPVEAKTKVAEPTQAPIVPEPVAEAKIEESSSDKTSEPEPTEAGVSGSDGVTADRPESPEFDDLTQQTARLSIDETDNQELKSPDEFEEILAGEKETIEEQAEAPVKAAPAAEAKTESA</sequence>
<feature type="compositionally biased region" description="Polar residues" evidence="1">
    <location>
        <begin position="84"/>
        <end position="100"/>
    </location>
</feature>
<dbReference type="Proteomes" id="UP000652219">
    <property type="component" value="Unassembled WGS sequence"/>
</dbReference>
<evidence type="ECO:0000313" key="2">
    <source>
        <dbReference type="EMBL" id="KAF6811777.1"/>
    </source>
</evidence>
<feature type="compositionally biased region" description="Low complexity" evidence="1">
    <location>
        <begin position="167"/>
        <end position="208"/>
    </location>
</feature>
<name>A0A8H6JF42_9PEZI</name>
<feature type="compositionally biased region" description="Basic and acidic residues" evidence="1">
    <location>
        <begin position="309"/>
        <end position="318"/>
    </location>
</feature>